<dbReference type="InterPro" id="IPR025713">
    <property type="entry name" value="MotB-like_N_dom"/>
</dbReference>
<evidence type="ECO:0000256" key="5">
    <source>
        <dbReference type="ARBA" id="ARBA00022989"/>
    </source>
</evidence>
<evidence type="ECO:0000256" key="6">
    <source>
        <dbReference type="ARBA" id="ARBA00023136"/>
    </source>
</evidence>
<keyword evidence="5 9" id="KW-1133">Transmembrane helix</keyword>
<dbReference type="InterPro" id="IPR036737">
    <property type="entry name" value="OmpA-like_sf"/>
</dbReference>
<organism evidence="11 12">
    <name type="scientific">Sediminibacillus albus</name>
    <dbReference type="NCBI Taxonomy" id="407036"/>
    <lineage>
        <taxon>Bacteria</taxon>
        <taxon>Bacillati</taxon>
        <taxon>Bacillota</taxon>
        <taxon>Bacilli</taxon>
        <taxon>Bacillales</taxon>
        <taxon>Bacillaceae</taxon>
        <taxon>Sediminibacillus</taxon>
    </lineage>
</organism>
<proteinExistence type="inferred from homology"/>
<dbReference type="Gene3D" id="3.30.1330.60">
    <property type="entry name" value="OmpA-like domain"/>
    <property type="match status" value="1"/>
</dbReference>
<evidence type="ECO:0000256" key="4">
    <source>
        <dbReference type="ARBA" id="ARBA00022692"/>
    </source>
</evidence>
<evidence type="ECO:0000256" key="8">
    <source>
        <dbReference type="SAM" id="MobiDB-lite"/>
    </source>
</evidence>
<evidence type="ECO:0000256" key="2">
    <source>
        <dbReference type="ARBA" id="ARBA00008914"/>
    </source>
</evidence>
<dbReference type="STRING" id="407036.SAMN05216243_1593"/>
<dbReference type="NCBIfam" id="NF005831">
    <property type="entry name" value="PRK07734.1"/>
    <property type="match status" value="1"/>
</dbReference>
<keyword evidence="3" id="KW-1003">Cell membrane</keyword>
<sequence length="256" mass="29043">MRRKKHKEEHIDESWLIPYADLLTLLLALFIVLFAISKVDEAKYEELANVLNGEFSGGKGIMENNTSITPEAEFTEEEEKEEKKEEDKEEEEDKKREELKELATIQQKINGYIEENSLNDVLDTKLTEEGLLISILNDVSFASGSAEVRGEGIEIVEEVSNFLYTNPPHQIVVSGHTDNQPITSSSEFTSNWELSVMRAVNFMRLLLNNDDLKAQLFSAKGFGEHKPIVPNDSAGNRAKNRRVEVLILPNYDLSNE</sequence>
<comment type="similarity">
    <text evidence="2">Belongs to the MotB family.</text>
</comment>
<dbReference type="OrthoDB" id="9815217at2"/>
<evidence type="ECO:0000256" key="9">
    <source>
        <dbReference type="SAM" id="Phobius"/>
    </source>
</evidence>
<dbReference type="EMBL" id="FNFL01000002">
    <property type="protein sequence ID" value="SDK01681.1"/>
    <property type="molecule type" value="Genomic_DNA"/>
</dbReference>
<dbReference type="RefSeq" id="WP_093212812.1">
    <property type="nucleotide sequence ID" value="NZ_FNFL01000002.1"/>
</dbReference>
<dbReference type="AlphaFoldDB" id="A0A1G8YG45"/>
<accession>A0A1G8YG45</accession>
<evidence type="ECO:0000256" key="7">
    <source>
        <dbReference type="PROSITE-ProRule" id="PRU00473"/>
    </source>
</evidence>
<dbReference type="GO" id="GO:0005886">
    <property type="term" value="C:plasma membrane"/>
    <property type="evidence" value="ECO:0007669"/>
    <property type="project" value="UniProtKB-SubCell"/>
</dbReference>
<reference evidence="11 12" key="1">
    <citation type="submission" date="2016-10" db="EMBL/GenBank/DDBJ databases">
        <authorList>
            <person name="de Groot N.N."/>
        </authorList>
    </citation>
    <scope>NUCLEOTIDE SEQUENCE [LARGE SCALE GENOMIC DNA]</scope>
    <source>
        <strain evidence="11 12">CGMCC 1.6502</strain>
    </source>
</reference>
<feature type="transmembrane region" description="Helical" evidence="9">
    <location>
        <begin position="16"/>
        <end position="36"/>
    </location>
</feature>
<protein>
    <submittedName>
        <fullName evidence="11">Chemotaxis protein MotB</fullName>
    </submittedName>
</protein>
<feature type="region of interest" description="Disordered" evidence="8">
    <location>
        <begin position="60"/>
        <end position="98"/>
    </location>
</feature>
<dbReference type="SUPFAM" id="SSF103088">
    <property type="entry name" value="OmpA-like"/>
    <property type="match status" value="1"/>
</dbReference>
<dbReference type="PANTHER" id="PTHR30329">
    <property type="entry name" value="STATOR ELEMENT OF FLAGELLAR MOTOR COMPLEX"/>
    <property type="match status" value="1"/>
</dbReference>
<dbReference type="InterPro" id="IPR006665">
    <property type="entry name" value="OmpA-like"/>
</dbReference>
<evidence type="ECO:0000313" key="12">
    <source>
        <dbReference type="Proteomes" id="UP000198694"/>
    </source>
</evidence>
<evidence type="ECO:0000313" key="11">
    <source>
        <dbReference type="EMBL" id="SDK01681.1"/>
    </source>
</evidence>
<gene>
    <name evidence="11" type="ORF">SAMN05216243_1593</name>
</gene>
<evidence type="ECO:0000256" key="3">
    <source>
        <dbReference type="ARBA" id="ARBA00022475"/>
    </source>
</evidence>
<dbReference type="PROSITE" id="PS51123">
    <property type="entry name" value="OMPA_2"/>
    <property type="match status" value="1"/>
</dbReference>
<keyword evidence="4 9" id="KW-0812">Transmembrane</keyword>
<dbReference type="CDD" id="cd07185">
    <property type="entry name" value="OmpA_C-like"/>
    <property type="match status" value="1"/>
</dbReference>
<evidence type="ECO:0000256" key="1">
    <source>
        <dbReference type="ARBA" id="ARBA00004162"/>
    </source>
</evidence>
<comment type="subcellular location">
    <subcellularLocation>
        <location evidence="1">Cell membrane</location>
        <topology evidence="1">Single-pass membrane protein</topology>
    </subcellularLocation>
</comment>
<evidence type="ECO:0000259" key="10">
    <source>
        <dbReference type="PROSITE" id="PS51123"/>
    </source>
</evidence>
<keyword evidence="6 7" id="KW-0472">Membrane</keyword>
<dbReference type="PANTHER" id="PTHR30329:SF21">
    <property type="entry name" value="LIPOPROTEIN YIAD-RELATED"/>
    <property type="match status" value="1"/>
</dbReference>
<dbReference type="Pfam" id="PF13677">
    <property type="entry name" value="MotB_plug"/>
    <property type="match status" value="1"/>
</dbReference>
<keyword evidence="12" id="KW-1185">Reference proteome</keyword>
<feature type="domain" description="OmpA-like" evidence="10">
    <location>
        <begin position="128"/>
        <end position="251"/>
    </location>
</feature>
<dbReference type="InterPro" id="IPR050330">
    <property type="entry name" value="Bact_OuterMem_StrucFunc"/>
</dbReference>
<dbReference type="Pfam" id="PF00691">
    <property type="entry name" value="OmpA"/>
    <property type="match status" value="1"/>
</dbReference>
<name>A0A1G8YG45_9BACI</name>
<dbReference type="Proteomes" id="UP000198694">
    <property type="component" value="Unassembled WGS sequence"/>
</dbReference>